<organism evidence="2 3">
    <name type="scientific">Vibrio quintilis</name>
    <dbReference type="NCBI Taxonomy" id="1117707"/>
    <lineage>
        <taxon>Bacteria</taxon>
        <taxon>Pseudomonadati</taxon>
        <taxon>Pseudomonadota</taxon>
        <taxon>Gammaproteobacteria</taxon>
        <taxon>Vibrionales</taxon>
        <taxon>Vibrionaceae</taxon>
        <taxon>Vibrio</taxon>
    </lineage>
</organism>
<evidence type="ECO:0000313" key="2">
    <source>
        <dbReference type="EMBL" id="SHO57343.1"/>
    </source>
</evidence>
<sequence length="152" mass="17287">MKSVIFLFGIWSFFFCFSAQAAPSSLVGSWQCSASLQKPLFRLTLKSQDQYTSQGDYHTKGVLTAALNGQPVEVKYAVSGDGQWHLSQKTLELKSRHLTFKNISNPEWEAFLNLKQYIPKQASGSFQIKALTQQHLVLNNRRLSQNIECERQ</sequence>
<evidence type="ECO:0008006" key="4">
    <source>
        <dbReference type="Google" id="ProtNLM"/>
    </source>
</evidence>
<dbReference type="OrthoDB" id="5868389at2"/>
<accession>A0A1M7YXR9</accession>
<gene>
    <name evidence="2" type="ORF">VQ7734_03112</name>
</gene>
<dbReference type="AlphaFoldDB" id="A0A1M7YXR9"/>
<dbReference type="RefSeq" id="WP_073584167.1">
    <property type="nucleotide sequence ID" value="NZ_AP024898.1"/>
</dbReference>
<keyword evidence="3" id="KW-1185">Reference proteome</keyword>
<dbReference type="STRING" id="1117707.VQ7734_03112"/>
<dbReference type="EMBL" id="FRFG01000037">
    <property type="protein sequence ID" value="SHO57343.1"/>
    <property type="molecule type" value="Genomic_DNA"/>
</dbReference>
<dbReference type="Proteomes" id="UP000184600">
    <property type="component" value="Unassembled WGS sequence"/>
</dbReference>
<evidence type="ECO:0000313" key="3">
    <source>
        <dbReference type="Proteomes" id="UP000184600"/>
    </source>
</evidence>
<proteinExistence type="predicted"/>
<protein>
    <recommendedName>
        <fullName evidence="4">DUF306 domain-containing protein</fullName>
    </recommendedName>
</protein>
<evidence type="ECO:0000256" key="1">
    <source>
        <dbReference type="SAM" id="SignalP"/>
    </source>
</evidence>
<feature type="chain" id="PRO_5012071092" description="DUF306 domain-containing protein" evidence="1">
    <location>
        <begin position="22"/>
        <end position="152"/>
    </location>
</feature>
<name>A0A1M7YXR9_9VIBR</name>
<feature type="signal peptide" evidence="1">
    <location>
        <begin position="1"/>
        <end position="21"/>
    </location>
</feature>
<keyword evidence="1" id="KW-0732">Signal</keyword>
<reference evidence="3" key="1">
    <citation type="submission" date="2016-12" db="EMBL/GenBank/DDBJ databases">
        <authorList>
            <person name="Rodrigo-Torres L."/>
            <person name="Arahal R.D."/>
            <person name="Lucena T."/>
        </authorList>
    </citation>
    <scope>NUCLEOTIDE SEQUENCE [LARGE SCALE GENOMIC DNA]</scope>
</reference>